<keyword evidence="5" id="KW-0680">Restriction system</keyword>
<reference evidence="9 10" key="2">
    <citation type="submission" date="2018-03" db="EMBL/GenBank/DDBJ databases">
        <title>The ancient ancestry and fast evolution of plastids.</title>
        <authorList>
            <person name="Moore K.R."/>
            <person name="Magnabosco C."/>
            <person name="Momper L."/>
            <person name="Gold D.A."/>
            <person name="Bosak T."/>
            <person name="Fournier G.P."/>
        </authorList>
    </citation>
    <scope>NUCLEOTIDE SEQUENCE [LARGE SCALE GENOMIC DNA]</scope>
    <source>
        <strain evidence="9 10">ULC007</strain>
    </source>
</reference>
<keyword evidence="10" id="KW-1185">Reference proteome</keyword>
<evidence type="ECO:0000256" key="4">
    <source>
        <dbReference type="ARBA" id="ARBA00022691"/>
    </source>
</evidence>
<dbReference type="Pfam" id="PF12161">
    <property type="entry name" value="HsdM_N"/>
    <property type="match status" value="1"/>
</dbReference>
<comment type="catalytic activity">
    <reaction evidence="6">
        <text>a 2'-deoxyadenosine in DNA + S-adenosyl-L-methionine = an N(6)-methyl-2'-deoxyadenosine in DNA + S-adenosyl-L-homocysteine + H(+)</text>
        <dbReference type="Rhea" id="RHEA:15197"/>
        <dbReference type="Rhea" id="RHEA-COMP:12418"/>
        <dbReference type="Rhea" id="RHEA-COMP:12419"/>
        <dbReference type="ChEBI" id="CHEBI:15378"/>
        <dbReference type="ChEBI" id="CHEBI:57856"/>
        <dbReference type="ChEBI" id="CHEBI:59789"/>
        <dbReference type="ChEBI" id="CHEBI:90615"/>
        <dbReference type="ChEBI" id="CHEBI:90616"/>
        <dbReference type="EC" id="2.1.1.72"/>
    </reaction>
</comment>
<accession>A0A2T1D2Y0</accession>
<dbReference type="EC" id="2.1.1.72" evidence="1"/>
<dbReference type="GO" id="GO:0032259">
    <property type="term" value="P:methylation"/>
    <property type="evidence" value="ECO:0007669"/>
    <property type="project" value="UniProtKB-KW"/>
</dbReference>
<dbReference type="STRING" id="1920490.GCA_001895925_03363"/>
<dbReference type="GO" id="GO:0008170">
    <property type="term" value="F:N-methyltransferase activity"/>
    <property type="evidence" value="ECO:0007669"/>
    <property type="project" value="InterPro"/>
</dbReference>
<dbReference type="Proteomes" id="UP000238634">
    <property type="component" value="Unassembled WGS sequence"/>
</dbReference>
<keyword evidence="2" id="KW-0489">Methyltransferase</keyword>
<organism evidence="9 10">
    <name type="scientific">Phormidesmis priestleyi ULC007</name>
    <dbReference type="NCBI Taxonomy" id="1920490"/>
    <lineage>
        <taxon>Bacteria</taxon>
        <taxon>Bacillati</taxon>
        <taxon>Cyanobacteriota</taxon>
        <taxon>Cyanophyceae</taxon>
        <taxon>Leptolyngbyales</taxon>
        <taxon>Leptolyngbyaceae</taxon>
        <taxon>Phormidesmis</taxon>
    </lineage>
</organism>
<evidence type="ECO:0000259" key="8">
    <source>
        <dbReference type="Pfam" id="PF12161"/>
    </source>
</evidence>
<dbReference type="PANTHER" id="PTHR42933">
    <property type="entry name" value="SLR6095 PROTEIN"/>
    <property type="match status" value="1"/>
</dbReference>
<evidence type="ECO:0000256" key="2">
    <source>
        <dbReference type="ARBA" id="ARBA00022603"/>
    </source>
</evidence>
<proteinExistence type="predicted"/>
<feature type="domain" description="N6 adenine-specific DNA methyltransferase N-terminal" evidence="8">
    <location>
        <begin position="7"/>
        <end position="44"/>
    </location>
</feature>
<dbReference type="InterPro" id="IPR022749">
    <property type="entry name" value="D12N6_MeTrfase_N"/>
</dbReference>
<dbReference type="Pfam" id="PF02384">
    <property type="entry name" value="N6_Mtase"/>
    <property type="match status" value="1"/>
</dbReference>
<dbReference type="PANTHER" id="PTHR42933:SF4">
    <property type="entry name" value="TYPE I RESTRICTION ENZYME ECOKI METHYLASE SUBUNIT"/>
    <property type="match status" value="1"/>
</dbReference>
<evidence type="ECO:0000256" key="5">
    <source>
        <dbReference type="ARBA" id="ARBA00022747"/>
    </source>
</evidence>
<dbReference type="GO" id="GO:0009007">
    <property type="term" value="F:site-specific DNA-methyltransferase (adenine-specific) activity"/>
    <property type="evidence" value="ECO:0007669"/>
    <property type="project" value="UniProtKB-EC"/>
</dbReference>
<dbReference type="InterPro" id="IPR003356">
    <property type="entry name" value="DNA_methylase_A-5"/>
</dbReference>
<dbReference type="InterPro" id="IPR029063">
    <property type="entry name" value="SAM-dependent_MTases_sf"/>
</dbReference>
<dbReference type="OrthoDB" id="467945at2"/>
<evidence type="ECO:0000256" key="3">
    <source>
        <dbReference type="ARBA" id="ARBA00022679"/>
    </source>
</evidence>
<dbReference type="Gene3D" id="3.40.50.150">
    <property type="entry name" value="Vaccinia Virus protein VP39"/>
    <property type="match status" value="1"/>
</dbReference>
<name>A0A2T1D2Y0_9CYAN</name>
<evidence type="ECO:0000313" key="10">
    <source>
        <dbReference type="Proteomes" id="UP000238634"/>
    </source>
</evidence>
<dbReference type="GO" id="GO:0003677">
    <property type="term" value="F:DNA binding"/>
    <property type="evidence" value="ECO:0007669"/>
    <property type="project" value="InterPro"/>
</dbReference>
<dbReference type="GO" id="GO:0009307">
    <property type="term" value="P:DNA restriction-modification system"/>
    <property type="evidence" value="ECO:0007669"/>
    <property type="project" value="UniProtKB-KW"/>
</dbReference>
<keyword evidence="3" id="KW-0808">Transferase</keyword>
<evidence type="ECO:0000259" key="7">
    <source>
        <dbReference type="Pfam" id="PF02384"/>
    </source>
</evidence>
<dbReference type="EMBL" id="PVWG01000077">
    <property type="protein sequence ID" value="PSB14791.1"/>
    <property type="molecule type" value="Genomic_DNA"/>
</dbReference>
<dbReference type="RefSeq" id="WP_073075252.1">
    <property type="nucleotide sequence ID" value="NZ_MPPI01000070.1"/>
</dbReference>
<sequence>MSTQAIVSKVWSFCNTFRDDGVGYSDYLEQLTYLLFLKMADEYSRPPYKRPTGIPMEYDWSSLTTKRGADLELHYLKILQELAREKGILGQIFTVVLPDNVLFEGGAGEKVRKKLLEKTDLHTILRLPTGVFYKQGVKANVLFFDNKPAAKDSWTKEVWYYDFRTNVHFTLKKNPMQKANLQDFINCYSPQNRAQRQPTWSETNPEGRWRKFTYDELISRDKTSLDIFWLKDNSLTDLDNLPDPDVLATEIIENLAAGLENFKAIAATLNQS</sequence>
<evidence type="ECO:0000256" key="1">
    <source>
        <dbReference type="ARBA" id="ARBA00011900"/>
    </source>
</evidence>
<dbReference type="AlphaFoldDB" id="A0A2T1D2Y0"/>
<evidence type="ECO:0000313" key="9">
    <source>
        <dbReference type="EMBL" id="PSB14791.1"/>
    </source>
</evidence>
<dbReference type="InterPro" id="IPR051537">
    <property type="entry name" value="DNA_Adenine_Mtase"/>
</dbReference>
<reference evidence="9 10" key="1">
    <citation type="submission" date="2018-02" db="EMBL/GenBank/DDBJ databases">
        <authorList>
            <person name="Cohen D.B."/>
            <person name="Kent A.D."/>
        </authorList>
    </citation>
    <scope>NUCLEOTIDE SEQUENCE [LARGE SCALE GENOMIC DNA]</scope>
    <source>
        <strain evidence="9 10">ULC007</strain>
    </source>
</reference>
<evidence type="ECO:0000256" key="6">
    <source>
        <dbReference type="ARBA" id="ARBA00047942"/>
    </source>
</evidence>
<dbReference type="SUPFAM" id="SSF53335">
    <property type="entry name" value="S-adenosyl-L-methionine-dependent methyltransferases"/>
    <property type="match status" value="2"/>
</dbReference>
<protein>
    <recommendedName>
        <fullName evidence="1">site-specific DNA-methyltransferase (adenine-specific)</fullName>
        <ecNumber evidence="1">2.1.1.72</ecNumber>
    </recommendedName>
</protein>
<keyword evidence="4" id="KW-0949">S-adenosyl-L-methionine</keyword>
<comment type="caution">
    <text evidence="9">The sequence shown here is derived from an EMBL/GenBank/DDBJ whole genome shotgun (WGS) entry which is preliminary data.</text>
</comment>
<gene>
    <name evidence="9" type="ORF">C7B65_25855</name>
</gene>
<feature type="domain" description="DNA methylase adenine-specific" evidence="7">
    <location>
        <begin position="75"/>
        <end position="197"/>
    </location>
</feature>